<dbReference type="EMBL" id="OU899036">
    <property type="protein sequence ID" value="CAH1733106.1"/>
    <property type="molecule type" value="Genomic_DNA"/>
</dbReference>
<organism evidence="8 9">
    <name type="scientific">Aphis gossypii</name>
    <name type="common">Cotton aphid</name>
    <dbReference type="NCBI Taxonomy" id="80765"/>
    <lineage>
        <taxon>Eukaryota</taxon>
        <taxon>Metazoa</taxon>
        <taxon>Ecdysozoa</taxon>
        <taxon>Arthropoda</taxon>
        <taxon>Hexapoda</taxon>
        <taxon>Insecta</taxon>
        <taxon>Pterygota</taxon>
        <taxon>Neoptera</taxon>
        <taxon>Paraneoptera</taxon>
        <taxon>Hemiptera</taxon>
        <taxon>Sternorrhyncha</taxon>
        <taxon>Aphidomorpha</taxon>
        <taxon>Aphidoidea</taxon>
        <taxon>Aphididae</taxon>
        <taxon>Aphidini</taxon>
        <taxon>Aphis</taxon>
        <taxon>Aphis</taxon>
    </lineage>
</organism>
<dbReference type="GO" id="GO:0046983">
    <property type="term" value="F:protein dimerization activity"/>
    <property type="evidence" value="ECO:0007669"/>
    <property type="project" value="InterPro"/>
</dbReference>
<dbReference type="InterPro" id="IPR008906">
    <property type="entry name" value="HATC_C_dom"/>
</dbReference>
<dbReference type="PANTHER" id="PTHR46481">
    <property type="entry name" value="ZINC FINGER BED DOMAIN-CONTAINING PROTEIN 4"/>
    <property type="match status" value="1"/>
</dbReference>
<dbReference type="AlphaFoldDB" id="A0A9P0NKN6"/>
<feature type="compositionally biased region" description="Low complexity" evidence="6">
    <location>
        <begin position="73"/>
        <end position="85"/>
    </location>
</feature>
<dbReference type="InterPro" id="IPR012337">
    <property type="entry name" value="RNaseH-like_sf"/>
</dbReference>
<keyword evidence="2" id="KW-0479">Metal-binding</keyword>
<name>A0A9P0NKN6_APHGO</name>
<reference evidence="8" key="2">
    <citation type="submission" date="2022-10" db="EMBL/GenBank/DDBJ databases">
        <authorList>
            <consortium name="ENA_rothamsted_submissions"/>
            <consortium name="culmorum"/>
            <person name="King R."/>
        </authorList>
    </citation>
    <scope>NUCLEOTIDE SEQUENCE</scope>
</reference>
<evidence type="ECO:0000313" key="9">
    <source>
        <dbReference type="Proteomes" id="UP001154329"/>
    </source>
</evidence>
<accession>A0A9P0NKN6</accession>
<evidence type="ECO:0000256" key="6">
    <source>
        <dbReference type="SAM" id="MobiDB-lite"/>
    </source>
</evidence>
<dbReference type="Proteomes" id="UP001154329">
    <property type="component" value="Chromosome 3"/>
</dbReference>
<evidence type="ECO:0000313" key="8">
    <source>
        <dbReference type="EMBL" id="CAH1733106.1"/>
    </source>
</evidence>
<evidence type="ECO:0000256" key="5">
    <source>
        <dbReference type="ARBA" id="ARBA00023242"/>
    </source>
</evidence>
<dbReference type="OrthoDB" id="6613325at2759"/>
<feature type="region of interest" description="Disordered" evidence="6">
    <location>
        <begin position="73"/>
        <end position="95"/>
    </location>
</feature>
<dbReference type="SUPFAM" id="SSF53098">
    <property type="entry name" value="Ribonuclease H-like"/>
    <property type="match status" value="1"/>
</dbReference>
<evidence type="ECO:0000256" key="4">
    <source>
        <dbReference type="ARBA" id="ARBA00022833"/>
    </source>
</evidence>
<feature type="domain" description="HAT C-terminal dimerisation" evidence="7">
    <location>
        <begin position="599"/>
        <end position="670"/>
    </location>
</feature>
<evidence type="ECO:0000256" key="3">
    <source>
        <dbReference type="ARBA" id="ARBA00022771"/>
    </source>
</evidence>
<dbReference type="GO" id="GO:0008270">
    <property type="term" value="F:zinc ion binding"/>
    <property type="evidence" value="ECO:0007669"/>
    <property type="project" value="UniProtKB-KW"/>
</dbReference>
<keyword evidence="4" id="KW-0862">Zinc</keyword>
<sequence length="676" mass="77689">MPKIMNCDNPVRRYFKYHAEGENANKSICKIQNCNKILAGNHLGNLKRHLKVFHAIEYQQILLEEDEISTDTTNTVSMSSTSSNSPDLFPPTQKRMHSADKTINVSIKRRAVIDGCIEMVTINGRPLKILEDSGFRKIVDPIFRSLGFTMNADVVRNHICNRASLVRKAITEQMKKKFFCIKMDTATRLGRTILGINVQFIYEGKIIIRNLATTEVYQTTSINLKCILLKTLERYNLNPKFIYSITTDNGANMLKTVSLIREMNRDFEYFDNNEEMSENVHNFEDNQVHTDEENSYDVSECSDEDNNMINEQENENNQETLPSIINDLGAEVHTLEVLRGMRCAAHTLQLSILDVFKTESIKSTINKSRRLVKTLRLPKNLEALKNMDLKRPVIDCVTRWGSTYDMLESLLRCQNFCQVFGRHQTRLNVDSDFWTSLNDLKNALGPAKITSCVLQAQQLYPGDCLLYWKKCIIHTRKINSFISNSIAEAMQRRETTLFDCDSFKLAIFLDGRVNVLLDENTLREAKNHLILLSSELHNIDPVIREGQSVSNNNIETDEVDDLELELRAAAADRSSGLVSNQDQVVLDIQREIVNFMQLPREDKSKNIMDIWTTLKKMYPLMYECALVALALPTTQVTVERLFSSLKFILNDQRNRMNPSLLEDIMVVRSNYLFDKS</sequence>
<dbReference type="InterPro" id="IPR052035">
    <property type="entry name" value="ZnF_BED_domain_contain"/>
</dbReference>
<comment type="subcellular location">
    <subcellularLocation>
        <location evidence="1">Nucleus</location>
    </subcellularLocation>
</comment>
<evidence type="ECO:0000256" key="1">
    <source>
        <dbReference type="ARBA" id="ARBA00004123"/>
    </source>
</evidence>
<gene>
    <name evidence="8" type="ORF">APHIGO_LOCUS9478</name>
</gene>
<reference evidence="8" key="1">
    <citation type="submission" date="2022-02" db="EMBL/GenBank/DDBJ databases">
        <authorList>
            <person name="King R."/>
        </authorList>
    </citation>
    <scope>NUCLEOTIDE SEQUENCE</scope>
</reference>
<evidence type="ECO:0000256" key="2">
    <source>
        <dbReference type="ARBA" id="ARBA00022723"/>
    </source>
</evidence>
<evidence type="ECO:0000259" key="7">
    <source>
        <dbReference type="Pfam" id="PF05699"/>
    </source>
</evidence>
<dbReference type="PANTHER" id="PTHR46481:SF10">
    <property type="entry name" value="ZINC FINGER BED DOMAIN-CONTAINING PROTEIN 39"/>
    <property type="match status" value="1"/>
</dbReference>
<keyword evidence="5" id="KW-0539">Nucleus</keyword>
<keyword evidence="3" id="KW-0863">Zinc-finger</keyword>
<dbReference type="Pfam" id="PF05699">
    <property type="entry name" value="Dimer_Tnp_hAT"/>
    <property type="match status" value="1"/>
</dbReference>
<dbReference type="GO" id="GO:0005634">
    <property type="term" value="C:nucleus"/>
    <property type="evidence" value="ECO:0007669"/>
    <property type="project" value="UniProtKB-SubCell"/>
</dbReference>
<proteinExistence type="predicted"/>
<protein>
    <recommendedName>
        <fullName evidence="7">HAT C-terminal dimerisation domain-containing protein</fullName>
    </recommendedName>
</protein>
<keyword evidence="9" id="KW-1185">Reference proteome</keyword>